<dbReference type="SMART" id="SM00225">
    <property type="entry name" value="BTB"/>
    <property type="match status" value="1"/>
</dbReference>
<evidence type="ECO:0000259" key="2">
    <source>
        <dbReference type="PROSITE" id="PS50097"/>
    </source>
</evidence>
<dbReference type="SUPFAM" id="SSF54695">
    <property type="entry name" value="POZ domain"/>
    <property type="match status" value="1"/>
</dbReference>
<reference evidence="4 5" key="1">
    <citation type="submission" date="2020-06" db="EMBL/GenBank/DDBJ databases">
        <authorList>
            <consortium name="Wellcome Sanger Institute Data Sharing"/>
        </authorList>
    </citation>
    <scope>NUCLEOTIDE SEQUENCE [LARGE SCALE GENOMIC DNA]</scope>
</reference>
<reference evidence="4" key="2">
    <citation type="submission" date="2025-08" db="UniProtKB">
        <authorList>
            <consortium name="Ensembl"/>
        </authorList>
    </citation>
    <scope>IDENTIFICATION</scope>
</reference>
<dbReference type="Ensembl" id="ENSDCDT00010039999.1">
    <property type="protein sequence ID" value="ENSDCDP00010032240.1"/>
    <property type="gene ID" value="ENSDCDG00010020650.1"/>
</dbReference>
<gene>
    <name evidence="4" type="primary">SPOP</name>
</gene>
<dbReference type="SUPFAM" id="SSF49599">
    <property type="entry name" value="TRAF domain-like"/>
    <property type="match status" value="1"/>
</dbReference>
<dbReference type="PROSITE" id="PS50144">
    <property type="entry name" value="MATH"/>
    <property type="match status" value="1"/>
</dbReference>
<evidence type="ECO:0000259" key="3">
    <source>
        <dbReference type="PROSITE" id="PS50144"/>
    </source>
</evidence>
<dbReference type="InterPro" id="IPR011333">
    <property type="entry name" value="SKP1/BTB/POZ_sf"/>
</dbReference>
<name>A0AAY4CG98_9TELE</name>
<dbReference type="InterPro" id="IPR002083">
    <property type="entry name" value="MATH/TRAF_dom"/>
</dbReference>
<sequence>DVNGVPIMSSTISNPSGDLQWCLQLFPNGVEPDYESYLSFYLVLVSAPDRGVRVSCKLAMLNAEGQEEFSLGKFTLSMIVYYFNNDKLGFPDFVHRSDILDDDLGFLKDDTLTLTCEVSLIVGLLQFTVEIDPDASTPQVKKQEPNMAEELRELWNTSLHSDCILSVAGQEFKAHKAILAARCPVFHSMFMNNTKENQTGRVDIKDMEADILEEMITYIYTGTSPNVHQMASKLIAAADMVLICEDALCSRLDVASAAENLILGDLYRARHLKQDALTFINFNAEAVMKTNGWMILTQDHPNLIVDLYSSLAEASEPPVKRQRLF</sequence>
<protein>
    <recommendedName>
        <fullName evidence="6">BTB/POZ domain-containing protein</fullName>
    </recommendedName>
</protein>
<dbReference type="PANTHER" id="PTHR24413">
    <property type="entry name" value="SPECKLE-TYPE POZ PROTEIN"/>
    <property type="match status" value="1"/>
</dbReference>
<organism evidence="4 5">
    <name type="scientific">Denticeps clupeoides</name>
    <name type="common">denticle herring</name>
    <dbReference type="NCBI Taxonomy" id="299321"/>
    <lineage>
        <taxon>Eukaryota</taxon>
        <taxon>Metazoa</taxon>
        <taxon>Chordata</taxon>
        <taxon>Craniata</taxon>
        <taxon>Vertebrata</taxon>
        <taxon>Euteleostomi</taxon>
        <taxon>Actinopterygii</taxon>
        <taxon>Neopterygii</taxon>
        <taxon>Teleostei</taxon>
        <taxon>Clupei</taxon>
        <taxon>Clupeiformes</taxon>
        <taxon>Denticipitoidei</taxon>
        <taxon>Denticipitidae</taxon>
        <taxon>Denticeps</taxon>
    </lineage>
</organism>
<feature type="domain" description="BTB" evidence="2">
    <location>
        <begin position="161"/>
        <end position="222"/>
    </location>
</feature>
<evidence type="ECO:0000313" key="5">
    <source>
        <dbReference type="Proteomes" id="UP000694580"/>
    </source>
</evidence>
<keyword evidence="5" id="KW-1185">Reference proteome</keyword>
<comment type="similarity">
    <text evidence="1">Belongs to the Tdpoz family.</text>
</comment>
<dbReference type="InterPro" id="IPR000210">
    <property type="entry name" value="BTB/POZ_dom"/>
</dbReference>
<evidence type="ECO:0008006" key="6">
    <source>
        <dbReference type="Google" id="ProtNLM"/>
    </source>
</evidence>
<accession>A0AAY4CG98</accession>
<dbReference type="Proteomes" id="UP000694580">
    <property type="component" value="Chromosome 1"/>
</dbReference>
<feature type="domain" description="MATH" evidence="3">
    <location>
        <begin position="1"/>
        <end position="118"/>
    </location>
</feature>
<proteinExistence type="inferred from homology"/>
<dbReference type="InterPro" id="IPR008974">
    <property type="entry name" value="TRAF-like"/>
</dbReference>
<evidence type="ECO:0000313" key="4">
    <source>
        <dbReference type="Ensembl" id="ENSDCDP00010032240.1"/>
    </source>
</evidence>
<dbReference type="GeneTree" id="ENSGT00940000154376"/>
<dbReference type="GO" id="GO:0030163">
    <property type="term" value="P:protein catabolic process"/>
    <property type="evidence" value="ECO:0007669"/>
    <property type="project" value="UniProtKB-ARBA"/>
</dbReference>
<dbReference type="PROSITE" id="PS50097">
    <property type="entry name" value="BTB"/>
    <property type="match status" value="1"/>
</dbReference>
<dbReference type="Pfam" id="PF22486">
    <property type="entry name" value="MATH_2"/>
    <property type="match status" value="1"/>
</dbReference>
<dbReference type="Gene3D" id="2.60.210.10">
    <property type="entry name" value="Apoptosis, Tumor Necrosis Factor Receptor Associated Protein 2, Chain A"/>
    <property type="match status" value="1"/>
</dbReference>
<dbReference type="AlphaFoldDB" id="A0AAY4CG98"/>
<reference evidence="4" key="3">
    <citation type="submission" date="2025-09" db="UniProtKB">
        <authorList>
            <consortium name="Ensembl"/>
        </authorList>
    </citation>
    <scope>IDENTIFICATION</scope>
</reference>
<dbReference type="Pfam" id="PF00651">
    <property type="entry name" value="BTB"/>
    <property type="match status" value="1"/>
</dbReference>
<dbReference type="Gene3D" id="3.30.710.10">
    <property type="entry name" value="Potassium Channel Kv1.1, Chain A"/>
    <property type="match status" value="1"/>
</dbReference>
<dbReference type="Gene3D" id="1.25.40.420">
    <property type="match status" value="1"/>
</dbReference>
<evidence type="ECO:0000256" key="1">
    <source>
        <dbReference type="ARBA" id="ARBA00010846"/>
    </source>
</evidence>